<dbReference type="PROSITE" id="PS51257">
    <property type="entry name" value="PROKAR_LIPOPROTEIN"/>
    <property type="match status" value="1"/>
</dbReference>
<dbReference type="OrthoDB" id="1093345at2"/>
<dbReference type="RefSeq" id="WP_139698385.1">
    <property type="nucleotide sequence ID" value="NZ_CP074074.1"/>
</dbReference>
<dbReference type="EMBL" id="VDCS01000013">
    <property type="protein sequence ID" value="TNJ42601.1"/>
    <property type="molecule type" value="Genomic_DNA"/>
</dbReference>
<gene>
    <name evidence="1" type="ORF">FGF67_14005</name>
</gene>
<keyword evidence="2" id="KW-1185">Reference proteome</keyword>
<organism evidence="1 2">
    <name type="scientific">Allotamlana fucoidanivorans</name>
    <dbReference type="NCBI Taxonomy" id="2583814"/>
    <lineage>
        <taxon>Bacteria</taxon>
        <taxon>Pseudomonadati</taxon>
        <taxon>Bacteroidota</taxon>
        <taxon>Flavobacteriia</taxon>
        <taxon>Flavobacteriales</taxon>
        <taxon>Flavobacteriaceae</taxon>
        <taxon>Allotamlana</taxon>
    </lineage>
</organism>
<dbReference type="SUPFAM" id="SSF50998">
    <property type="entry name" value="Quinoprotein alcohol dehydrogenase-like"/>
    <property type="match status" value="1"/>
</dbReference>
<protein>
    <submittedName>
        <fullName evidence="1">Ribonuclease HII</fullName>
    </submittedName>
</protein>
<evidence type="ECO:0000313" key="2">
    <source>
        <dbReference type="Proteomes" id="UP000308713"/>
    </source>
</evidence>
<dbReference type="Gene3D" id="2.130.10.10">
    <property type="entry name" value="YVTN repeat-like/Quinoprotein amine dehydrogenase"/>
    <property type="match status" value="1"/>
</dbReference>
<proteinExistence type="predicted"/>
<dbReference type="AlphaFoldDB" id="A0A5C4SG61"/>
<dbReference type="Proteomes" id="UP000308713">
    <property type="component" value="Unassembled WGS sequence"/>
</dbReference>
<dbReference type="InterPro" id="IPR011047">
    <property type="entry name" value="Quinoprotein_ADH-like_sf"/>
</dbReference>
<reference evidence="1 2" key="1">
    <citation type="submission" date="2019-05" db="EMBL/GenBank/DDBJ databases">
        <title>Tamlana fucoidanivorans sp. nov., isolated from the surface of algae collected from Fujian province in China.</title>
        <authorList>
            <person name="Li J."/>
        </authorList>
    </citation>
    <scope>NUCLEOTIDE SEQUENCE [LARGE SCALE GENOMIC DNA]</scope>
    <source>
        <strain evidence="1 2">CW2-9</strain>
    </source>
</reference>
<accession>A0A5C4SG61</accession>
<sequence length="809" mass="92109">MRLFYFPLLLVLFLGCTNLETKRSTLLDFVPEQAEIIIKTSNIEALKGSIHNSDFLQNISKTKTYNALQQKIENLSFLNPEGDVLICLSKQKNDSIDFAIITRFTKNLLKTDSLPDYKEESVTIKNTPITKLMVKDQMFYSAVIDSVFFVSTSKETVLNNFSSTKRDLDFIKVYHATGENSTCSVILKPNQQFLESVFIEDSLNLNTFTKYMAFDAELSQDQIYFNGITQANDSTHIINIFRNTVPQENQIQHITPSNSDGFVSFTFDNFKTLEQNLATFNSKDSITTATALFNDITEVGVIYEDNNQAIVLNSTDVIATQDALLAEQNKIDTYREIDFFEFDNSNLFSETFAPLINFNAINMYCQIDHFFVFTNRKDLLQNIIANFQNKTTLAETQHFKTAKAKLSDAASFLQVVNTSTLQNILNKNIDEKQHISLKGYNASAIQFIYDHSFAHVNGVIGKNKSRALVNSVTEQLNIKLDTDVLNTPQFVKNHITMQKEIVVQDVNNQLYLISNEGKILWKKKLRGPVLGNIEQIDMYKNGRLQLAFATPNRIYVLDRNGKDVSPFPLKFNDAITQPLSVFDYDKKKKYRLLVTQGKHVLMYDVKGKVVKGFTFKSADNTILSQPQHFRIGSKDYIAFKTKNNLYILNRVGKTRVKPKQSHTYSDQPIFLYNNTFTTTDSNGDIIAVDTKGNVSKRSLNLSDNHSLTTTSKTLVTQSENKLTIKNKTTDLDFGGYSTPKIFYINDKIYVTTTDLQAHKVYLFDSQSKIIANFPVYGNSIIDLDNIDRDINLEFVTKGESNSIILYQIN</sequence>
<evidence type="ECO:0000313" key="1">
    <source>
        <dbReference type="EMBL" id="TNJ42601.1"/>
    </source>
</evidence>
<dbReference type="InterPro" id="IPR015943">
    <property type="entry name" value="WD40/YVTN_repeat-like_dom_sf"/>
</dbReference>
<comment type="caution">
    <text evidence="1">The sequence shown here is derived from an EMBL/GenBank/DDBJ whole genome shotgun (WGS) entry which is preliminary data.</text>
</comment>
<name>A0A5C4SG61_9FLAO</name>